<comment type="caution">
    <text evidence="15">The sequence shown here is derived from an EMBL/GenBank/DDBJ whole genome shotgun (WGS) entry which is preliminary data.</text>
</comment>
<evidence type="ECO:0000313" key="16">
    <source>
        <dbReference type="Proteomes" id="UP000821853"/>
    </source>
</evidence>
<dbReference type="InterPro" id="IPR036396">
    <property type="entry name" value="Cyt_P450_sf"/>
</dbReference>
<dbReference type="PANTHER" id="PTHR24292:SF54">
    <property type="entry name" value="CYP9F3-RELATED"/>
    <property type="match status" value="1"/>
</dbReference>
<dbReference type="InterPro" id="IPR001128">
    <property type="entry name" value="Cyt_P450"/>
</dbReference>
<dbReference type="Pfam" id="PF00067">
    <property type="entry name" value="p450"/>
    <property type="match status" value="1"/>
</dbReference>
<keyword evidence="11 14" id="KW-0503">Monooxygenase</keyword>
<reference evidence="15 16" key="1">
    <citation type="journal article" date="2020" name="Cell">
        <title>Large-Scale Comparative Analyses of Tick Genomes Elucidate Their Genetic Diversity and Vector Capacities.</title>
        <authorList>
            <consortium name="Tick Genome and Microbiome Consortium (TIGMIC)"/>
            <person name="Jia N."/>
            <person name="Wang J."/>
            <person name="Shi W."/>
            <person name="Du L."/>
            <person name="Sun Y."/>
            <person name="Zhan W."/>
            <person name="Jiang J.F."/>
            <person name="Wang Q."/>
            <person name="Zhang B."/>
            <person name="Ji P."/>
            <person name="Bell-Sakyi L."/>
            <person name="Cui X.M."/>
            <person name="Yuan T.T."/>
            <person name="Jiang B.G."/>
            <person name="Yang W.F."/>
            <person name="Lam T.T."/>
            <person name="Chang Q.C."/>
            <person name="Ding S.J."/>
            <person name="Wang X.J."/>
            <person name="Zhu J.G."/>
            <person name="Ruan X.D."/>
            <person name="Zhao L."/>
            <person name="Wei J.T."/>
            <person name="Ye R.Z."/>
            <person name="Que T.C."/>
            <person name="Du C.H."/>
            <person name="Zhou Y.H."/>
            <person name="Cheng J.X."/>
            <person name="Dai P.F."/>
            <person name="Guo W.B."/>
            <person name="Han X.H."/>
            <person name="Huang E.J."/>
            <person name="Li L.F."/>
            <person name="Wei W."/>
            <person name="Gao Y.C."/>
            <person name="Liu J.Z."/>
            <person name="Shao H.Z."/>
            <person name="Wang X."/>
            <person name="Wang C.C."/>
            <person name="Yang T.C."/>
            <person name="Huo Q.B."/>
            <person name="Li W."/>
            <person name="Chen H.Y."/>
            <person name="Chen S.E."/>
            <person name="Zhou L.G."/>
            <person name="Ni X.B."/>
            <person name="Tian J.H."/>
            <person name="Sheng Y."/>
            <person name="Liu T."/>
            <person name="Pan Y.S."/>
            <person name="Xia L.Y."/>
            <person name="Li J."/>
            <person name="Zhao F."/>
            <person name="Cao W.C."/>
        </authorList>
    </citation>
    <scope>NUCLEOTIDE SEQUENCE [LARGE SCALE GENOMIC DNA]</scope>
    <source>
        <strain evidence="15">HaeL-2018</strain>
    </source>
</reference>
<evidence type="ECO:0000256" key="3">
    <source>
        <dbReference type="ARBA" id="ARBA00004406"/>
    </source>
</evidence>
<dbReference type="VEuPathDB" id="VectorBase:HLOH_060141"/>
<keyword evidence="12" id="KW-0472">Membrane</keyword>
<dbReference type="AlphaFoldDB" id="A0A9J6G1Q8"/>
<evidence type="ECO:0000256" key="4">
    <source>
        <dbReference type="ARBA" id="ARBA00010617"/>
    </source>
</evidence>
<keyword evidence="6 13" id="KW-0479">Metal-binding</keyword>
<keyword evidence="7" id="KW-0256">Endoplasmic reticulum</keyword>
<dbReference type="InterPro" id="IPR017972">
    <property type="entry name" value="Cyt_P450_CS"/>
</dbReference>
<dbReference type="OMA" id="QHGSQIM"/>
<feature type="binding site" description="axial binding residue" evidence="13">
    <location>
        <position position="401"/>
    </location>
    <ligand>
        <name>heme</name>
        <dbReference type="ChEBI" id="CHEBI:30413"/>
    </ligand>
    <ligandPart>
        <name>Fe</name>
        <dbReference type="ChEBI" id="CHEBI:18248"/>
    </ligandPart>
</feature>
<accession>A0A9J6G1Q8</accession>
<dbReference type="PRINTS" id="PR00463">
    <property type="entry name" value="EP450I"/>
</dbReference>
<proteinExistence type="inferred from homology"/>
<dbReference type="InterPro" id="IPR002401">
    <property type="entry name" value="Cyt_P450_E_grp-I"/>
</dbReference>
<evidence type="ECO:0000256" key="10">
    <source>
        <dbReference type="ARBA" id="ARBA00023004"/>
    </source>
</evidence>
<evidence type="ECO:0000256" key="11">
    <source>
        <dbReference type="ARBA" id="ARBA00023033"/>
    </source>
</evidence>
<dbReference type="GO" id="GO:0005789">
    <property type="term" value="C:endoplasmic reticulum membrane"/>
    <property type="evidence" value="ECO:0007669"/>
    <property type="project" value="UniProtKB-SubCell"/>
</dbReference>
<dbReference type="EMBL" id="JABSTR010000004">
    <property type="protein sequence ID" value="KAH9368440.1"/>
    <property type="molecule type" value="Genomic_DNA"/>
</dbReference>
<organism evidence="15 16">
    <name type="scientific">Haemaphysalis longicornis</name>
    <name type="common">Bush tick</name>
    <dbReference type="NCBI Taxonomy" id="44386"/>
    <lineage>
        <taxon>Eukaryota</taxon>
        <taxon>Metazoa</taxon>
        <taxon>Ecdysozoa</taxon>
        <taxon>Arthropoda</taxon>
        <taxon>Chelicerata</taxon>
        <taxon>Arachnida</taxon>
        <taxon>Acari</taxon>
        <taxon>Parasitiformes</taxon>
        <taxon>Ixodida</taxon>
        <taxon>Ixodoidea</taxon>
        <taxon>Ixodidae</taxon>
        <taxon>Haemaphysalinae</taxon>
        <taxon>Haemaphysalis</taxon>
    </lineage>
</organism>
<evidence type="ECO:0000256" key="9">
    <source>
        <dbReference type="ARBA" id="ARBA00023002"/>
    </source>
</evidence>
<keyword evidence="5 13" id="KW-0349">Heme</keyword>
<evidence type="ECO:0000256" key="12">
    <source>
        <dbReference type="ARBA" id="ARBA00023136"/>
    </source>
</evidence>
<dbReference type="OrthoDB" id="6428965at2759"/>
<dbReference type="GO" id="GO:0005506">
    <property type="term" value="F:iron ion binding"/>
    <property type="evidence" value="ECO:0007669"/>
    <property type="project" value="InterPro"/>
</dbReference>
<name>A0A9J6G1Q8_HAELO</name>
<evidence type="ECO:0000256" key="7">
    <source>
        <dbReference type="ARBA" id="ARBA00022824"/>
    </source>
</evidence>
<dbReference type="Proteomes" id="UP000821853">
    <property type="component" value="Chromosome 2"/>
</dbReference>
<evidence type="ECO:0000256" key="14">
    <source>
        <dbReference type="RuleBase" id="RU000461"/>
    </source>
</evidence>
<evidence type="ECO:0000256" key="1">
    <source>
        <dbReference type="ARBA" id="ARBA00001971"/>
    </source>
</evidence>
<dbReference type="SUPFAM" id="SSF48264">
    <property type="entry name" value="Cytochrome P450"/>
    <property type="match status" value="1"/>
</dbReference>
<dbReference type="Gene3D" id="1.10.630.10">
    <property type="entry name" value="Cytochrome P450"/>
    <property type="match status" value="1"/>
</dbReference>
<dbReference type="CDD" id="cd11055">
    <property type="entry name" value="CYP3A-like"/>
    <property type="match status" value="1"/>
</dbReference>
<comment type="similarity">
    <text evidence="4 14">Belongs to the cytochrome P450 family.</text>
</comment>
<dbReference type="PROSITE" id="PS00086">
    <property type="entry name" value="CYTOCHROME_P450"/>
    <property type="match status" value="1"/>
</dbReference>
<evidence type="ECO:0000256" key="6">
    <source>
        <dbReference type="ARBA" id="ARBA00022723"/>
    </source>
</evidence>
<dbReference type="InterPro" id="IPR050476">
    <property type="entry name" value="Insect_CytP450_Detox"/>
</dbReference>
<dbReference type="GO" id="GO:0016705">
    <property type="term" value="F:oxidoreductase activity, acting on paired donors, with incorporation or reduction of molecular oxygen"/>
    <property type="evidence" value="ECO:0007669"/>
    <property type="project" value="InterPro"/>
</dbReference>
<dbReference type="PANTHER" id="PTHR24292">
    <property type="entry name" value="CYTOCHROME P450"/>
    <property type="match status" value="1"/>
</dbReference>
<sequence length="420" mass="47705">MDHVGVQSAFETGNVLLFVAEPELVKQVMVKDFPSLPNRRPFNFYDPLLDNMMSITPAERWRKIRPAASPAFSTGKLRKMNSLIEDCAIVTAEHLKRAALKEEDIDVKQFFGNYALDVIARCAFATRLDSHSEQTNEFVTKSRQAFSARITPRLFIFFVLPAVAKFLKLRPFNSEIFLYFKHICQNIIRSRQDKQSRSEDFLQLMMDAQEGKLTATSENAAERDNKLFNLGDDLKPDTSFSSDKTLTEDEAMAQCVLFFIAGQDTTSTAIAYTLYLLAIHPEVQEKLRKEVDECFETHGEHPGLDVVTKLKYLHCVVSEALRMYPPGTRIERSPAEDYVLGDTGIKLKKGDLVAIPVFAMHHDPQYFPDPSSFKPERFDDDNIGSIQPYTYLPFGAGPRNCIGMRFALQAVKLSVLYTIR</sequence>
<evidence type="ECO:0008006" key="17">
    <source>
        <dbReference type="Google" id="ProtNLM"/>
    </source>
</evidence>
<evidence type="ECO:0000256" key="2">
    <source>
        <dbReference type="ARBA" id="ARBA00004174"/>
    </source>
</evidence>
<dbReference type="PRINTS" id="PR00385">
    <property type="entry name" value="P450"/>
</dbReference>
<protein>
    <recommendedName>
        <fullName evidence="17">Cytochrome</fullName>
    </recommendedName>
</protein>
<evidence type="ECO:0000313" key="15">
    <source>
        <dbReference type="EMBL" id="KAH9368440.1"/>
    </source>
</evidence>
<gene>
    <name evidence="15" type="ORF">HPB48_012630</name>
</gene>
<evidence type="ECO:0000256" key="5">
    <source>
        <dbReference type="ARBA" id="ARBA00022617"/>
    </source>
</evidence>
<keyword evidence="9 14" id="KW-0560">Oxidoreductase</keyword>
<keyword evidence="10 13" id="KW-0408">Iron</keyword>
<keyword evidence="8" id="KW-0492">Microsome</keyword>
<evidence type="ECO:0000256" key="13">
    <source>
        <dbReference type="PIRSR" id="PIRSR602401-1"/>
    </source>
</evidence>
<dbReference type="GO" id="GO:0004497">
    <property type="term" value="F:monooxygenase activity"/>
    <property type="evidence" value="ECO:0007669"/>
    <property type="project" value="UniProtKB-KW"/>
</dbReference>
<comment type="cofactor">
    <cofactor evidence="1 13">
        <name>heme</name>
        <dbReference type="ChEBI" id="CHEBI:30413"/>
    </cofactor>
</comment>
<dbReference type="GO" id="GO:0020037">
    <property type="term" value="F:heme binding"/>
    <property type="evidence" value="ECO:0007669"/>
    <property type="project" value="InterPro"/>
</dbReference>
<keyword evidence="16" id="KW-1185">Reference proteome</keyword>
<evidence type="ECO:0000256" key="8">
    <source>
        <dbReference type="ARBA" id="ARBA00022848"/>
    </source>
</evidence>
<comment type="subcellular location">
    <subcellularLocation>
        <location evidence="3">Endoplasmic reticulum membrane</location>
        <topology evidence="3">Peripheral membrane protein</topology>
    </subcellularLocation>
    <subcellularLocation>
        <location evidence="2">Microsome membrane</location>
        <topology evidence="2">Peripheral membrane protein</topology>
    </subcellularLocation>
</comment>